<dbReference type="InterPro" id="IPR051421">
    <property type="entry name" value="RNA_Proc_DNA_Dmg_Regulator"/>
</dbReference>
<evidence type="ECO:0000256" key="8">
    <source>
        <dbReference type="ARBA" id="ARBA00023306"/>
    </source>
</evidence>
<keyword evidence="8" id="KW-0131">Cell cycle</keyword>
<keyword evidence="7" id="KW-0539">Nucleus</keyword>
<evidence type="ECO:0000256" key="4">
    <source>
        <dbReference type="ARBA" id="ARBA00022490"/>
    </source>
</evidence>
<dbReference type="GO" id="GO:0008380">
    <property type="term" value="P:RNA splicing"/>
    <property type="evidence" value="ECO:0007669"/>
    <property type="project" value="UniProtKB-KW"/>
</dbReference>
<evidence type="ECO:0000313" key="12">
    <source>
        <dbReference type="EMBL" id="KAK4323703.1"/>
    </source>
</evidence>
<keyword evidence="13" id="KW-1185">Reference proteome</keyword>
<dbReference type="GO" id="GO:0005634">
    <property type="term" value="C:nucleus"/>
    <property type="evidence" value="ECO:0007669"/>
    <property type="project" value="UniProtKB-SubCell"/>
</dbReference>
<keyword evidence="4" id="KW-0963">Cytoplasm</keyword>
<proteinExistence type="inferred from homology"/>
<feature type="compositionally biased region" description="Basic residues" evidence="10">
    <location>
        <begin position="227"/>
        <end position="239"/>
    </location>
</feature>
<organism evidence="12 13">
    <name type="scientific">Petrolisthes manimaculis</name>
    <dbReference type="NCBI Taxonomy" id="1843537"/>
    <lineage>
        <taxon>Eukaryota</taxon>
        <taxon>Metazoa</taxon>
        <taxon>Ecdysozoa</taxon>
        <taxon>Arthropoda</taxon>
        <taxon>Crustacea</taxon>
        <taxon>Multicrustacea</taxon>
        <taxon>Malacostraca</taxon>
        <taxon>Eumalacostraca</taxon>
        <taxon>Eucarida</taxon>
        <taxon>Decapoda</taxon>
        <taxon>Pleocyemata</taxon>
        <taxon>Anomura</taxon>
        <taxon>Galatheoidea</taxon>
        <taxon>Porcellanidae</taxon>
        <taxon>Petrolisthes</taxon>
    </lineage>
</organism>
<keyword evidence="9" id="KW-0175">Coiled coil</keyword>
<dbReference type="Proteomes" id="UP001292094">
    <property type="component" value="Unassembled WGS sequence"/>
</dbReference>
<dbReference type="Pfam" id="PF22782">
    <property type="entry name" value="SDE2"/>
    <property type="match status" value="1"/>
</dbReference>
<evidence type="ECO:0000256" key="10">
    <source>
        <dbReference type="SAM" id="MobiDB-lite"/>
    </source>
</evidence>
<evidence type="ECO:0000256" key="5">
    <source>
        <dbReference type="ARBA" id="ARBA00022664"/>
    </source>
</evidence>
<dbReference type="AlphaFoldDB" id="A0AAE1UGH7"/>
<reference evidence="12" key="1">
    <citation type="submission" date="2023-11" db="EMBL/GenBank/DDBJ databases">
        <title>Genome assemblies of two species of porcelain crab, Petrolisthes cinctipes and Petrolisthes manimaculis (Anomura: Porcellanidae).</title>
        <authorList>
            <person name="Angst P."/>
        </authorList>
    </citation>
    <scope>NUCLEOTIDE SEQUENCE</scope>
    <source>
        <strain evidence="12">PB745_02</strain>
        <tissue evidence="12">Gill</tissue>
    </source>
</reference>
<feature type="coiled-coil region" evidence="9">
    <location>
        <begin position="151"/>
        <end position="178"/>
    </location>
</feature>
<evidence type="ECO:0000313" key="13">
    <source>
        <dbReference type="Proteomes" id="UP001292094"/>
    </source>
</evidence>
<comment type="caution">
    <text evidence="12">The sequence shown here is derived from an EMBL/GenBank/DDBJ whole genome shotgun (WGS) entry which is preliminary data.</text>
</comment>
<evidence type="ECO:0000256" key="3">
    <source>
        <dbReference type="ARBA" id="ARBA00008726"/>
    </source>
</evidence>
<dbReference type="EMBL" id="JAWZYT010000425">
    <property type="protein sequence ID" value="KAK4323703.1"/>
    <property type="molecule type" value="Genomic_DNA"/>
</dbReference>
<comment type="similarity">
    <text evidence="3">Belongs to the SDE2 family.</text>
</comment>
<keyword evidence="5" id="KW-0507">mRNA processing</keyword>
<sequence length="390" mass="43544">MEAVSAKSLSCPGSSTSYSGSLSLHISIFLDVIIERDIMILLESHVSGCRHSWCVREENVTGATLLHTLSIKEGCVEDVVLQCKGRVLSINTPVPDNTTVIATLRLCGGKGGFGSMLRAIGAQIEKTTNREACRDLSGRRLRDINEEKRLKDFISKKAEREREMLERKKQKFLALKNTPKHIFEDETYFQQRERREKNLYDSLDKAYANSSDNGSGPSGIKRDSSALKHKTAVQIKRRKFLDDLDESSDEDSDDEGAVAVAREDGNNSSDNDSDNTTTPLTHNKDIVSSDESSETNVNDQVVPENKQDTPEGTQNIPEDTQNKPEDTQNKPEDTQNTPEDKQNTQNTSQDKQNTHQDTPEDKQNVTDEKQAAAEDKEDAPEDKQVVTEDK</sequence>
<evidence type="ECO:0000259" key="11">
    <source>
        <dbReference type="Pfam" id="PF22782"/>
    </source>
</evidence>
<feature type="compositionally biased region" description="Basic and acidic residues" evidence="10">
    <location>
        <begin position="381"/>
        <end position="390"/>
    </location>
</feature>
<protein>
    <recommendedName>
        <fullName evidence="11">SDE2-like domain-containing protein</fullName>
    </recommendedName>
</protein>
<evidence type="ECO:0000256" key="1">
    <source>
        <dbReference type="ARBA" id="ARBA00004123"/>
    </source>
</evidence>
<feature type="compositionally biased region" description="Acidic residues" evidence="10">
    <location>
        <begin position="243"/>
        <end position="256"/>
    </location>
</feature>
<feature type="domain" description="SDE2-like" evidence="11">
    <location>
        <begin position="108"/>
        <end position="203"/>
    </location>
</feature>
<evidence type="ECO:0000256" key="9">
    <source>
        <dbReference type="SAM" id="Coils"/>
    </source>
</evidence>
<feature type="region of interest" description="Disordered" evidence="10">
    <location>
        <begin position="206"/>
        <end position="390"/>
    </location>
</feature>
<dbReference type="GO" id="GO:0006397">
    <property type="term" value="P:mRNA processing"/>
    <property type="evidence" value="ECO:0007669"/>
    <property type="project" value="UniProtKB-KW"/>
</dbReference>
<gene>
    <name evidence="12" type="ORF">Pmani_005634</name>
</gene>
<feature type="compositionally biased region" description="Polar residues" evidence="10">
    <location>
        <begin position="310"/>
        <end position="319"/>
    </location>
</feature>
<dbReference type="PANTHER" id="PTHR12786">
    <property type="entry name" value="SPLICING FACTOR SF3A-RELATED"/>
    <property type="match status" value="1"/>
</dbReference>
<evidence type="ECO:0000256" key="2">
    <source>
        <dbReference type="ARBA" id="ARBA00004496"/>
    </source>
</evidence>
<comment type="subcellular location">
    <subcellularLocation>
        <location evidence="2">Cytoplasm</location>
    </subcellularLocation>
    <subcellularLocation>
        <location evidence="1">Nucleus</location>
    </subcellularLocation>
</comment>
<evidence type="ECO:0000256" key="7">
    <source>
        <dbReference type="ARBA" id="ARBA00023242"/>
    </source>
</evidence>
<evidence type="ECO:0000256" key="6">
    <source>
        <dbReference type="ARBA" id="ARBA00023187"/>
    </source>
</evidence>
<feature type="compositionally biased region" description="Basic and acidic residues" evidence="10">
    <location>
        <begin position="320"/>
        <end position="342"/>
    </location>
</feature>
<feature type="compositionally biased region" description="Low complexity" evidence="10">
    <location>
        <begin position="266"/>
        <end position="278"/>
    </location>
</feature>
<keyword evidence="6" id="KW-0508">mRNA splicing</keyword>
<feature type="compositionally biased region" description="Basic and acidic residues" evidence="10">
    <location>
        <begin position="352"/>
        <end position="374"/>
    </location>
</feature>
<dbReference type="InterPro" id="IPR053822">
    <property type="entry name" value="SDE2-like_dom"/>
</dbReference>
<name>A0AAE1UGH7_9EUCA</name>
<dbReference type="GO" id="GO:0005737">
    <property type="term" value="C:cytoplasm"/>
    <property type="evidence" value="ECO:0007669"/>
    <property type="project" value="UniProtKB-SubCell"/>
</dbReference>
<dbReference type="PANTHER" id="PTHR12786:SF1">
    <property type="entry name" value="SPLICING REGULATOR SDE2"/>
    <property type="match status" value="1"/>
</dbReference>
<accession>A0AAE1UGH7</accession>